<evidence type="ECO:0000259" key="5">
    <source>
        <dbReference type="SMART" id="SM00863"/>
    </source>
</evidence>
<dbReference type="OrthoDB" id="288942at2759"/>
<dbReference type="SMART" id="SM00863">
    <property type="entry name" value="tRNA_SAD"/>
    <property type="match status" value="1"/>
</dbReference>
<keyword evidence="4" id="KW-0175">Coiled coil</keyword>
<dbReference type="GO" id="GO:0043039">
    <property type="term" value="P:tRNA aminoacylation"/>
    <property type="evidence" value="ECO:0007669"/>
    <property type="project" value="InterPro"/>
</dbReference>
<evidence type="ECO:0000313" key="6">
    <source>
        <dbReference type="EMBL" id="KAF7493632.1"/>
    </source>
</evidence>
<evidence type="ECO:0000256" key="3">
    <source>
        <dbReference type="ARBA" id="ARBA00022833"/>
    </source>
</evidence>
<dbReference type="GO" id="GO:0004812">
    <property type="term" value="F:aminoacyl-tRNA ligase activity"/>
    <property type="evidence" value="ECO:0007669"/>
    <property type="project" value="InterPro"/>
</dbReference>
<dbReference type="PANTHER" id="PTHR43462:SF1">
    <property type="entry name" value="ALANYL-TRNA EDITING PROTEIN AARSD1"/>
    <property type="match status" value="1"/>
</dbReference>
<dbReference type="InterPro" id="IPR018163">
    <property type="entry name" value="Thr/Ala-tRNA-synth_IIc_edit"/>
</dbReference>
<gene>
    <name evidence="6" type="ORF">SSS_3313</name>
</gene>
<dbReference type="InterPro" id="IPR012947">
    <property type="entry name" value="tRNA_SAD"/>
</dbReference>
<dbReference type="GO" id="GO:0046872">
    <property type="term" value="F:metal ion binding"/>
    <property type="evidence" value="ECO:0007669"/>
    <property type="project" value="UniProtKB-KW"/>
</dbReference>
<dbReference type="GO" id="GO:0002196">
    <property type="term" value="F:Ser-tRNA(Ala) deacylase activity"/>
    <property type="evidence" value="ECO:0007669"/>
    <property type="project" value="TreeGrafter"/>
</dbReference>
<dbReference type="Proteomes" id="UP000070412">
    <property type="component" value="Unassembled WGS sequence"/>
</dbReference>
<evidence type="ECO:0000313" key="8">
    <source>
        <dbReference type="Proteomes" id="UP000070412"/>
    </source>
</evidence>
<evidence type="ECO:0000256" key="2">
    <source>
        <dbReference type="ARBA" id="ARBA00022723"/>
    </source>
</evidence>
<sequence>MQSFFADQPCDYGKIGEKNVVVDVRRENNDAVLFLKTEESAETIDLKIGDQPMQSIDWERRFDHMQQHSGQHLITAIAMKQFNLMTTSWCLDPKISYIELDSSPISFETIDEMERVINAKIRENHSVTITFRDRNDLEDIFQRMELPDEIDQQQIRIISIESIDKNPCCGTHVRSLGDLQMIKLLGCQKSKKNKCLLYFLVGNRVLQHFNKVLNRERSITNLLKCSDDESYAILNKMQRRIKQIQKNYNEAIKNLAKLEAQKYLNLSNFSRFYSLHRKEDNYDFISTFLNNIEASLLNERLILISILDDSDQSNGSGQIVLAGKIDLVQKASEIALNSFDVKGSISQQRFRGRIANVTKISELETSIRTAIEHIE</sequence>
<organism evidence="6">
    <name type="scientific">Sarcoptes scabiei</name>
    <name type="common">Itch mite</name>
    <name type="synonym">Acarus scabiei</name>
    <dbReference type="NCBI Taxonomy" id="52283"/>
    <lineage>
        <taxon>Eukaryota</taxon>
        <taxon>Metazoa</taxon>
        <taxon>Ecdysozoa</taxon>
        <taxon>Arthropoda</taxon>
        <taxon>Chelicerata</taxon>
        <taxon>Arachnida</taxon>
        <taxon>Acari</taxon>
        <taxon>Acariformes</taxon>
        <taxon>Sarcoptiformes</taxon>
        <taxon>Astigmata</taxon>
        <taxon>Psoroptidia</taxon>
        <taxon>Sarcoptoidea</taxon>
        <taxon>Sarcoptidae</taxon>
        <taxon>Sarcoptinae</taxon>
        <taxon>Sarcoptes</taxon>
    </lineage>
</organism>
<keyword evidence="2" id="KW-0479">Metal-binding</keyword>
<accession>A0A834VDL7</accession>
<feature type="coiled-coil region" evidence="4">
    <location>
        <begin position="234"/>
        <end position="261"/>
    </location>
</feature>
<reference evidence="7" key="3">
    <citation type="submission" date="2022-06" db="UniProtKB">
        <authorList>
            <consortium name="EnsemblMetazoa"/>
        </authorList>
    </citation>
    <scope>IDENTIFICATION</scope>
</reference>
<protein>
    <submittedName>
        <fullName evidence="6">Alanyl-tRNA editing protein Aarsd1-B</fullName>
    </submittedName>
</protein>
<dbReference type="GO" id="GO:0005524">
    <property type="term" value="F:ATP binding"/>
    <property type="evidence" value="ECO:0007669"/>
    <property type="project" value="InterPro"/>
</dbReference>
<proteinExistence type="predicted"/>
<dbReference type="InterPro" id="IPR051335">
    <property type="entry name" value="Alanyl-tRNA_Editing_Enzymes"/>
</dbReference>
<dbReference type="EMBL" id="WVUK01000055">
    <property type="protein sequence ID" value="KAF7493632.1"/>
    <property type="molecule type" value="Genomic_DNA"/>
</dbReference>
<evidence type="ECO:0000313" key="7">
    <source>
        <dbReference type="EnsemblMetazoa" id="KAF7493632.1"/>
    </source>
</evidence>
<dbReference type="Gene3D" id="3.30.980.10">
    <property type="entry name" value="Threonyl-trna Synthetase, Chain A, domain 2"/>
    <property type="match status" value="1"/>
</dbReference>
<dbReference type="Pfam" id="PF07973">
    <property type="entry name" value="tRNA_SAD"/>
    <property type="match status" value="1"/>
</dbReference>
<evidence type="ECO:0000256" key="4">
    <source>
        <dbReference type="SAM" id="Coils"/>
    </source>
</evidence>
<name>A0A834VDL7_SARSC</name>
<dbReference type="AlphaFoldDB" id="A0A834VDL7"/>
<evidence type="ECO:0000256" key="1">
    <source>
        <dbReference type="ARBA" id="ARBA00001947"/>
    </source>
</evidence>
<reference evidence="8" key="1">
    <citation type="journal article" date="2020" name="PLoS Negl. Trop. Dis.">
        <title>High-quality nuclear genome for Sarcoptes scabiei-A critical resource for a neglected parasite.</title>
        <authorList>
            <person name="Korhonen P.K."/>
            <person name="Gasser R.B."/>
            <person name="Ma G."/>
            <person name="Wang T."/>
            <person name="Stroehlein A.J."/>
            <person name="Young N.D."/>
            <person name="Ang C.S."/>
            <person name="Fernando D.D."/>
            <person name="Lu H.C."/>
            <person name="Taylor S."/>
            <person name="Reynolds S.L."/>
            <person name="Mofiz E."/>
            <person name="Najaraj S.H."/>
            <person name="Gowda H."/>
            <person name="Madugundu A."/>
            <person name="Renuse S."/>
            <person name="Holt D."/>
            <person name="Pandey A."/>
            <person name="Papenfuss A.T."/>
            <person name="Fischer K."/>
        </authorList>
    </citation>
    <scope>NUCLEOTIDE SEQUENCE [LARGE SCALE GENOMIC DNA]</scope>
</reference>
<reference evidence="6" key="2">
    <citation type="submission" date="2020-01" db="EMBL/GenBank/DDBJ databases">
        <authorList>
            <person name="Korhonen P.K.K."/>
            <person name="Guangxu M.G."/>
            <person name="Wang T.W."/>
            <person name="Stroehlein A.J.S."/>
            <person name="Young N.D."/>
            <person name="Ang C.-S.A."/>
            <person name="Fernando D.W.F."/>
            <person name="Lu H.L."/>
            <person name="Taylor S.T."/>
            <person name="Ehtesham M.E.M."/>
            <person name="Najaraj S.H.N."/>
            <person name="Harsha G.H.G."/>
            <person name="Madugundu A.M."/>
            <person name="Renuse S.R."/>
            <person name="Holt D.H."/>
            <person name="Pandey A.P."/>
            <person name="Papenfuss A.P."/>
            <person name="Gasser R.B.G."/>
            <person name="Fischer K.F."/>
        </authorList>
    </citation>
    <scope>NUCLEOTIDE SEQUENCE</scope>
    <source>
        <strain evidence="6">SSS_KF_BRIS2020</strain>
    </source>
</reference>
<dbReference type="SUPFAM" id="SSF55186">
    <property type="entry name" value="ThrRS/AlaRS common domain"/>
    <property type="match status" value="1"/>
</dbReference>
<keyword evidence="8" id="KW-1185">Reference proteome</keyword>
<dbReference type="EnsemblMetazoa" id="SSS_3313s_mrna">
    <property type="protein sequence ID" value="KAF7493632.1"/>
    <property type="gene ID" value="SSS_3313"/>
</dbReference>
<comment type="cofactor">
    <cofactor evidence="1">
        <name>Zn(2+)</name>
        <dbReference type="ChEBI" id="CHEBI:29105"/>
    </cofactor>
</comment>
<feature type="domain" description="Threonyl/alanyl tRNA synthetase SAD" evidence="5">
    <location>
        <begin position="155"/>
        <end position="198"/>
    </location>
</feature>
<keyword evidence="3" id="KW-0862">Zinc</keyword>
<dbReference type="PANTHER" id="PTHR43462">
    <property type="entry name" value="ALANYL-TRNA EDITING PROTEIN"/>
    <property type="match status" value="1"/>
</dbReference>